<evidence type="ECO:0000256" key="2">
    <source>
        <dbReference type="ARBA" id="ARBA00010992"/>
    </source>
</evidence>
<feature type="domain" description="Major facilitator superfamily (MFS) profile" evidence="9">
    <location>
        <begin position="8"/>
        <end position="316"/>
    </location>
</feature>
<evidence type="ECO:0000256" key="5">
    <source>
        <dbReference type="ARBA" id="ARBA00022989"/>
    </source>
</evidence>
<comment type="caution">
    <text evidence="10">The sequence shown here is derived from an EMBL/GenBank/DDBJ whole genome shotgun (WGS) entry which is preliminary data.</text>
</comment>
<evidence type="ECO:0000256" key="4">
    <source>
        <dbReference type="ARBA" id="ARBA00022692"/>
    </source>
</evidence>
<feature type="transmembrane region" description="Helical" evidence="8">
    <location>
        <begin position="81"/>
        <end position="100"/>
    </location>
</feature>
<evidence type="ECO:0000256" key="1">
    <source>
        <dbReference type="ARBA" id="ARBA00004141"/>
    </source>
</evidence>
<dbReference type="Gene3D" id="1.20.1250.20">
    <property type="entry name" value="MFS general substrate transporter like domains"/>
    <property type="match status" value="1"/>
</dbReference>
<evidence type="ECO:0000259" key="9">
    <source>
        <dbReference type="PROSITE" id="PS50850"/>
    </source>
</evidence>
<dbReference type="InterPro" id="IPR005828">
    <property type="entry name" value="MFS_sugar_transport-like"/>
</dbReference>
<protein>
    <recommendedName>
        <fullName evidence="9">Major facilitator superfamily (MFS) profile domain-containing protein</fullName>
    </recommendedName>
</protein>
<dbReference type="GO" id="GO:0016020">
    <property type="term" value="C:membrane"/>
    <property type="evidence" value="ECO:0007669"/>
    <property type="project" value="UniProtKB-SubCell"/>
</dbReference>
<dbReference type="InterPro" id="IPR020846">
    <property type="entry name" value="MFS_dom"/>
</dbReference>
<evidence type="ECO:0000256" key="3">
    <source>
        <dbReference type="ARBA" id="ARBA00022448"/>
    </source>
</evidence>
<dbReference type="InterPro" id="IPR003663">
    <property type="entry name" value="Sugar/inositol_transpt"/>
</dbReference>
<dbReference type="PRINTS" id="PR00171">
    <property type="entry name" value="SUGRTRNSPORT"/>
</dbReference>
<organism evidence="10 11">
    <name type="scientific">Apophysomyces ossiformis</name>
    <dbReference type="NCBI Taxonomy" id="679940"/>
    <lineage>
        <taxon>Eukaryota</taxon>
        <taxon>Fungi</taxon>
        <taxon>Fungi incertae sedis</taxon>
        <taxon>Mucoromycota</taxon>
        <taxon>Mucoromycotina</taxon>
        <taxon>Mucoromycetes</taxon>
        <taxon>Mucorales</taxon>
        <taxon>Mucorineae</taxon>
        <taxon>Mucoraceae</taxon>
        <taxon>Apophysomyces</taxon>
    </lineage>
</organism>
<evidence type="ECO:0000256" key="7">
    <source>
        <dbReference type="RuleBase" id="RU003346"/>
    </source>
</evidence>
<dbReference type="InterPro" id="IPR050360">
    <property type="entry name" value="MFS_Sugar_Transporters"/>
</dbReference>
<reference evidence="10" key="1">
    <citation type="submission" date="2020-01" db="EMBL/GenBank/DDBJ databases">
        <title>Genome Sequencing of Three Apophysomyces-Like Fungal Strains Confirms a Novel Fungal Genus in the Mucoromycota with divergent Burkholderia-like Endosymbiotic Bacteria.</title>
        <authorList>
            <person name="Stajich J.E."/>
            <person name="Macias A.M."/>
            <person name="Carter-House D."/>
            <person name="Lovett B."/>
            <person name="Kasson L.R."/>
            <person name="Berry K."/>
            <person name="Grigoriev I."/>
            <person name="Chang Y."/>
            <person name="Spatafora J."/>
            <person name="Kasson M.T."/>
        </authorList>
    </citation>
    <scope>NUCLEOTIDE SEQUENCE</scope>
    <source>
        <strain evidence="10">NRRL A-21654</strain>
    </source>
</reference>
<dbReference type="NCBIfam" id="TIGR00879">
    <property type="entry name" value="SP"/>
    <property type="match status" value="1"/>
</dbReference>
<dbReference type="SUPFAM" id="SSF103473">
    <property type="entry name" value="MFS general substrate transporter"/>
    <property type="match status" value="1"/>
</dbReference>
<dbReference type="InterPro" id="IPR036259">
    <property type="entry name" value="MFS_trans_sf"/>
</dbReference>
<dbReference type="InterPro" id="IPR005829">
    <property type="entry name" value="Sugar_transporter_CS"/>
</dbReference>
<dbReference type="Proteomes" id="UP000605846">
    <property type="component" value="Unassembled WGS sequence"/>
</dbReference>
<proteinExistence type="inferred from homology"/>
<dbReference type="GO" id="GO:0005351">
    <property type="term" value="F:carbohydrate:proton symporter activity"/>
    <property type="evidence" value="ECO:0007669"/>
    <property type="project" value="TreeGrafter"/>
</dbReference>
<comment type="subcellular location">
    <subcellularLocation>
        <location evidence="1">Membrane</location>
        <topology evidence="1">Multi-pass membrane protein</topology>
    </subcellularLocation>
</comment>
<accession>A0A8H7BVY1</accession>
<sequence>MKYLAVIATAVSCMGGFLFGYDSGVISGVLAMPTFAPYFGMEGDPEHVAKVKGDIVSLLQVGCCVGAILINLLADPFGRKLAIIFSAVVFVLGAMLQTVAQNVSTLMAGRFVAGFGVGACSMLVPMYVAEIAPRKLRGRLGTLWQFLIVLGIMVSYWVDYACLRHIPTGESQWRVPLAIAIVPGGLLAIGMVFLPESLRWLAYRERMEDVKKTLVRLRDLPEDDPMIQKELDEIEQATAEERERRSTKWKELLERPNLHRLWIGIMLQTFQQWTGTNAINYYAPDIFRSIGLGDSETDILATGVYGTIEQIAKRKK</sequence>
<dbReference type="OrthoDB" id="4142200at2759"/>
<dbReference type="EMBL" id="JABAYA010000006">
    <property type="protein sequence ID" value="KAF7731871.1"/>
    <property type="molecule type" value="Genomic_DNA"/>
</dbReference>
<feature type="transmembrane region" description="Helical" evidence="8">
    <location>
        <begin position="55"/>
        <end position="74"/>
    </location>
</feature>
<keyword evidence="11" id="KW-1185">Reference proteome</keyword>
<keyword evidence="3 7" id="KW-0813">Transport</keyword>
<evidence type="ECO:0000256" key="8">
    <source>
        <dbReference type="SAM" id="Phobius"/>
    </source>
</evidence>
<keyword evidence="6 8" id="KW-0472">Membrane</keyword>
<evidence type="ECO:0000313" key="10">
    <source>
        <dbReference type="EMBL" id="KAF7731871.1"/>
    </source>
</evidence>
<feature type="transmembrane region" description="Helical" evidence="8">
    <location>
        <begin position="173"/>
        <end position="194"/>
    </location>
</feature>
<keyword evidence="5 8" id="KW-1133">Transmembrane helix</keyword>
<comment type="similarity">
    <text evidence="2 7">Belongs to the major facilitator superfamily. Sugar transporter (TC 2.A.1.1) family.</text>
</comment>
<dbReference type="PROSITE" id="PS50850">
    <property type="entry name" value="MFS"/>
    <property type="match status" value="1"/>
</dbReference>
<dbReference type="PANTHER" id="PTHR48022">
    <property type="entry name" value="PLASTIDIC GLUCOSE TRANSPORTER 4"/>
    <property type="match status" value="1"/>
</dbReference>
<keyword evidence="4 8" id="KW-0812">Transmembrane</keyword>
<feature type="transmembrane region" description="Helical" evidence="8">
    <location>
        <begin position="140"/>
        <end position="158"/>
    </location>
</feature>
<dbReference type="PROSITE" id="PS00217">
    <property type="entry name" value="SUGAR_TRANSPORT_2"/>
    <property type="match status" value="1"/>
</dbReference>
<dbReference type="Pfam" id="PF00083">
    <property type="entry name" value="Sugar_tr"/>
    <property type="match status" value="1"/>
</dbReference>
<evidence type="ECO:0000313" key="11">
    <source>
        <dbReference type="Proteomes" id="UP000605846"/>
    </source>
</evidence>
<dbReference type="PANTHER" id="PTHR48022:SF2">
    <property type="entry name" value="PLASTIDIC GLUCOSE TRANSPORTER 4"/>
    <property type="match status" value="1"/>
</dbReference>
<evidence type="ECO:0000256" key="6">
    <source>
        <dbReference type="ARBA" id="ARBA00023136"/>
    </source>
</evidence>
<feature type="transmembrane region" description="Helical" evidence="8">
    <location>
        <begin position="106"/>
        <end position="128"/>
    </location>
</feature>
<gene>
    <name evidence="10" type="ORF">EC973_007702</name>
</gene>
<dbReference type="AlphaFoldDB" id="A0A8H7BVY1"/>
<name>A0A8H7BVY1_9FUNG</name>